<dbReference type="EMBL" id="CP000383">
    <property type="protein sequence ID" value="ABG58449.1"/>
    <property type="molecule type" value="Genomic_DNA"/>
</dbReference>
<dbReference type="Proteomes" id="UP000001822">
    <property type="component" value="Chromosome"/>
</dbReference>
<evidence type="ECO:0000313" key="2">
    <source>
        <dbReference type="Proteomes" id="UP000001822"/>
    </source>
</evidence>
<dbReference type="KEGG" id="chu:CHU_1174"/>
<proteinExistence type="predicted"/>
<sequence>MIINTMDEIINDYNDFQVITIPPHKISIMRVLLKKNFVLTKETEEFIKVDFSNGFGEKYSHPQNKKSEKYSQPNYNFIQIENLSEEEVSVSIQY</sequence>
<name>A0A6N4SQB0_CYTH3</name>
<reference evidence="1 2" key="1">
    <citation type="journal article" date="2007" name="Appl. Environ. Microbiol.">
        <title>Genome sequence of the cellulolytic gliding bacterium Cytophaga hutchinsonii.</title>
        <authorList>
            <person name="Xie G."/>
            <person name="Bruce D.C."/>
            <person name="Challacombe J.F."/>
            <person name="Chertkov O."/>
            <person name="Detter J.C."/>
            <person name="Gilna P."/>
            <person name="Han C.S."/>
            <person name="Lucas S."/>
            <person name="Misra M."/>
            <person name="Myers G.L."/>
            <person name="Richardson P."/>
            <person name="Tapia R."/>
            <person name="Thayer N."/>
            <person name="Thompson L.S."/>
            <person name="Brettin T.S."/>
            <person name="Henrissat B."/>
            <person name="Wilson D.B."/>
            <person name="McBride M.J."/>
        </authorList>
    </citation>
    <scope>NUCLEOTIDE SEQUENCE [LARGE SCALE GENOMIC DNA]</scope>
    <source>
        <strain evidence="2">ATCC 33406 / DSM 1761 / CIP 103989 / NBRC 15051 / NCIMB 9469 / D465</strain>
    </source>
</reference>
<accession>A0A6N4SQB0</accession>
<evidence type="ECO:0000313" key="1">
    <source>
        <dbReference type="EMBL" id="ABG58449.1"/>
    </source>
</evidence>
<keyword evidence="2" id="KW-1185">Reference proteome</keyword>
<dbReference type="AlphaFoldDB" id="A0A6N4SQB0"/>
<protein>
    <submittedName>
        <fullName evidence="1">Uncharacterized protein</fullName>
    </submittedName>
</protein>
<organism evidence="1 2">
    <name type="scientific">Cytophaga hutchinsonii (strain ATCC 33406 / DSM 1761 / CIP 103989 / NBRC 15051 / NCIMB 9469 / D465)</name>
    <dbReference type="NCBI Taxonomy" id="269798"/>
    <lineage>
        <taxon>Bacteria</taxon>
        <taxon>Pseudomonadati</taxon>
        <taxon>Bacteroidota</taxon>
        <taxon>Cytophagia</taxon>
        <taxon>Cytophagales</taxon>
        <taxon>Cytophagaceae</taxon>
        <taxon>Cytophaga</taxon>
    </lineage>
</organism>
<gene>
    <name evidence="1" type="ordered locus">CHU_1174</name>
</gene>